<sequence>MTLSQGDVGSIISKTQFDQMLKHRDDAACPGKGFYTYDAFVAAAKSFGSFGTTGATDIRKREIAAFLAQTSHETTGGWPTAPDGPYAWGYCFKEERGNHQTIVLQVNNGHAFLVRSTMVEAPSKSHTGRAIGMNLLNSPETVANDPVVSFKTAFWFWMTPQSPKPSCHDVITGTWRPSPADTAAGRVPGYGVITNIINGGIECGKGVSYGNNLDCYNQRPFA</sequence>
<dbReference type="PANTHER" id="PTHR22595">
    <property type="entry name" value="CHITINASE-RELATED"/>
    <property type="match status" value="1"/>
</dbReference>
<reference evidence="10 11" key="1">
    <citation type="submission" date="2024-02" db="EMBL/GenBank/DDBJ databases">
        <authorList>
            <person name="Vignale AGUSTIN F."/>
            <person name="Sosa J E."/>
            <person name="Modenutti C."/>
        </authorList>
    </citation>
    <scope>NUCLEOTIDE SEQUENCE [LARGE SCALE GENOMIC DNA]</scope>
</reference>
<dbReference type="GO" id="GO:0006032">
    <property type="term" value="P:chitin catabolic process"/>
    <property type="evidence" value="ECO:0007669"/>
    <property type="project" value="UniProtKB-KW"/>
</dbReference>
<evidence type="ECO:0000313" key="10">
    <source>
        <dbReference type="EMBL" id="CAK9159312.1"/>
    </source>
</evidence>
<dbReference type="PROSITE" id="PS00774">
    <property type="entry name" value="CHITINASE_19_2"/>
    <property type="match status" value="1"/>
</dbReference>
<accession>A0ABC8SX80</accession>
<dbReference type="InterPro" id="IPR016283">
    <property type="entry name" value="Glyco_hydro_19"/>
</dbReference>
<dbReference type="EMBL" id="CAUOFW020003336">
    <property type="protein sequence ID" value="CAK9159312.1"/>
    <property type="molecule type" value="Genomic_DNA"/>
</dbReference>
<comment type="caution">
    <text evidence="10">The sequence shown here is derived from an EMBL/GenBank/DDBJ whole genome shotgun (WGS) entry which is preliminary data.</text>
</comment>
<dbReference type="AlphaFoldDB" id="A0ABC8SX80"/>
<evidence type="ECO:0000256" key="3">
    <source>
        <dbReference type="ARBA" id="ARBA00022821"/>
    </source>
</evidence>
<evidence type="ECO:0000256" key="4">
    <source>
        <dbReference type="ARBA" id="ARBA00023024"/>
    </source>
</evidence>
<keyword evidence="5 7" id="KW-1015">Disulfide bond</keyword>
<keyword evidence="4" id="KW-0119">Carbohydrate metabolism</keyword>
<evidence type="ECO:0000256" key="7">
    <source>
        <dbReference type="PIRSR" id="PIRSR001060-2"/>
    </source>
</evidence>
<evidence type="ECO:0000313" key="11">
    <source>
        <dbReference type="Proteomes" id="UP001642360"/>
    </source>
</evidence>
<feature type="domain" description="Glycoside hydrolase family 19 catalytic" evidence="9">
    <location>
        <begin position="148"/>
        <end position="158"/>
    </location>
</feature>
<dbReference type="PROSITE" id="PS00773">
    <property type="entry name" value="CHITINASE_19_1"/>
    <property type="match status" value="1"/>
</dbReference>
<gene>
    <name evidence="10" type="ORF">ILEXP_LOCUS28012</name>
</gene>
<evidence type="ECO:0000259" key="9">
    <source>
        <dbReference type="PROSITE" id="PS00774"/>
    </source>
</evidence>
<dbReference type="PANTHER" id="PTHR22595:SF79">
    <property type="entry name" value="CHITINASE 12"/>
    <property type="match status" value="1"/>
</dbReference>
<feature type="disulfide bond" evidence="7">
    <location>
        <begin position="29"/>
        <end position="91"/>
    </location>
</feature>
<evidence type="ECO:0000256" key="6">
    <source>
        <dbReference type="PIRSR" id="PIRSR001060-1"/>
    </source>
</evidence>
<evidence type="ECO:0000256" key="5">
    <source>
        <dbReference type="ARBA" id="ARBA00023157"/>
    </source>
</evidence>
<dbReference type="SUPFAM" id="SSF53955">
    <property type="entry name" value="Lysozyme-like"/>
    <property type="match status" value="1"/>
</dbReference>
<dbReference type="InterPro" id="IPR000726">
    <property type="entry name" value="Glyco_hydro_19_cat"/>
</dbReference>
<keyword evidence="2" id="KW-0147">Chitin-binding</keyword>
<dbReference type="Pfam" id="PF00182">
    <property type="entry name" value="Glyco_hydro_19"/>
    <property type="match status" value="1"/>
</dbReference>
<dbReference type="GO" id="GO:0008061">
    <property type="term" value="F:chitin binding"/>
    <property type="evidence" value="ECO:0007669"/>
    <property type="project" value="UniProtKB-KW"/>
</dbReference>
<feature type="active site" description="Proton donor" evidence="6">
    <location>
        <position position="73"/>
    </location>
</feature>
<dbReference type="InterPro" id="IPR023346">
    <property type="entry name" value="Lysozyme-like_dom_sf"/>
</dbReference>
<feature type="domain" description="Glycoside hydrolase family 19 catalytic" evidence="8">
    <location>
        <begin position="29"/>
        <end position="51"/>
    </location>
</feature>
<dbReference type="PIRSF" id="PIRSF001060">
    <property type="entry name" value="Endochitinase"/>
    <property type="match status" value="1"/>
</dbReference>
<keyword evidence="4" id="KW-0624">Polysaccharide degradation</keyword>
<keyword evidence="3" id="KW-0611">Plant defense</keyword>
<organism evidence="10 11">
    <name type="scientific">Ilex paraguariensis</name>
    <name type="common">yerba mate</name>
    <dbReference type="NCBI Taxonomy" id="185542"/>
    <lineage>
        <taxon>Eukaryota</taxon>
        <taxon>Viridiplantae</taxon>
        <taxon>Streptophyta</taxon>
        <taxon>Embryophyta</taxon>
        <taxon>Tracheophyta</taxon>
        <taxon>Spermatophyta</taxon>
        <taxon>Magnoliopsida</taxon>
        <taxon>eudicotyledons</taxon>
        <taxon>Gunneridae</taxon>
        <taxon>Pentapetalae</taxon>
        <taxon>asterids</taxon>
        <taxon>campanulids</taxon>
        <taxon>Aquifoliales</taxon>
        <taxon>Aquifoliaceae</taxon>
        <taxon>Ilex</taxon>
    </lineage>
</organism>
<proteinExistence type="predicted"/>
<evidence type="ECO:0000259" key="8">
    <source>
        <dbReference type="PROSITE" id="PS00773"/>
    </source>
</evidence>
<keyword evidence="4" id="KW-0146">Chitin degradation</keyword>
<evidence type="ECO:0000256" key="2">
    <source>
        <dbReference type="ARBA" id="ARBA00022669"/>
    </source>
</evidence>
<name>A0ABC8SX80_9AQUA</name>
<dbReference type="Proteomes" id="UP001642360">
    <property type="component" value="Unassembled WGS sequence"/>
</dbReference>
<protein>
    <recommendedName>
        <fullName evidence="8 9">Glycoside hydrolase family 19 catalytic domain-containing protein</fullName>
    </recommendedName>
</protein>
<dbReference type="Gene3D" id="3.30.20.10">
    <property type="entry name" value="Endochitinase, domain 2"/>
    <property type="match status" value="1"/>
</dbReference>
<comment type="function">
    <text evidence="1">Defense against chitin-containing fungal pathogens.</text>
</comment>
<dbReference type="Gene3D" id="1.10.530.10">
    <property type="match status" value="1"/>
</dbReference>
<dbReference type="GO" id="GO:0050832">
    <property type="term" value="P:defense response to fungus"/>
    <property type="evidence" value="ECO:0007669"/>
    <property type="project" value="UniProtKB-ARBA"/>
</dbReference>
<keyword evidence="11" id="KW-1185">Reference proteome</keyword>
<dbReference type="CDD" id="cd00325">
    <property type="entry name" value="chitinase_GH19"/>
    <property type="match status" value="1"/>
</dbReference>
<evidence type="ECO:0000256" key="1">
    <source>
        <dbReference type="ARBA" id="ARBA00003102"/>
    </source>
</evidence>